<evidence type="ECO:0000259" key="6">
    <source>
        <dbReference type="Pfam" id="PF01397"/>
    </source>
</evidence>
<dbReference type="Gene3D" id="1.10.600.10">
    <property type="entry name" value="Farnesyl Diphosphate Synthase"/>
    <property type="match status" value="1"/>
</dbReference>
<dbReference type="InterPro" id="IPR008949">
    <property type="entry name" value="Isoprenoid_synthase_dom_sf"/>
</dbReference>
<keyword evidence="5" id="KW-0456">Lyase</keyword>
<evidence type="ECO:0000313" key="7">
    <source>
        <dbReference type="EMBL" id="WNI01968.1"/>
    </source>
</evidence>
<dbReference type="PANTHER" id="PTHR31225">
    <property type="entry name" value="OS04G0344100 PROTEIN-RELATED"/>
    <property type="match status" value="1"/>
</dbReference>
<comment type="cofactor">
    <cofactor evidence="1">
        <name>Mn(2+)</name>
        <dbReference type="ChEBI" id="CHEBI:29035"/>
    </cofactor>
</comment>
<dbReference type="InterPro" id="IPR001906">
    <property type="entry name" value="Terpene_synth_N"/>
</dbReference>
<dbReference type="InterPro" id="IPR008930">
    <property type="entry name" value="Terpenoid_cyclase/PrenylTrfase"/>
</dbReference>
<dbReference type="GO" id="GO:0010333">
    <property type="term" value="F:terpene synthase activity"/>
    <property type="evidence" value="ECO:0007669"/>
    <property type="project" value="InterPro"/>
</dbReference>
<dbReference type="Gene3D" id="1.50.10.130">
    <property type="entry name" value="Terpene synthase, N-terminal domain"/>
    <property type="match status" value="1"/>
</dbReference>
<dbReference type="SUPFAM" id="SSF48239">
    <property type="entry name" value="Terpenoid cyclases/Protein prenyltransferases"/>
    <property type="match status" value="1"/>
</dbReference>
<dbReference type="Pfam" id="PF01397">
    <property type="entry name" value="Terpene_synth"/>
    <property type="match status" value="1"/>
</dbReference>
<keyword evidence="3" id="KW-0460">Magnesium</keyword>
<dbReference type="PANTHER" id="PTHR31225:SF245">
    <property type="entry name" value="(-)-ALPHA-TERPINEOL SYNTHASE-LIKE"/>
    <property type="match status" value="1"/>
</dbReference>
<dbReference type="GO" id="GO:0016114">
    <property type="term" value="P:terpenoid biosynthetic process"/>
    <property type="evidence" value="ECO:0007669"/>
    <property type="project" value="InterPro"/>
</dbReference>
<evidence type="ECO:0000256" key="1">
    <source>
        <dbReference type="ARBA" id="ARBA00001936"/>
    </source>
</evidence>
<dbReference type="InterPro" id="IPR036965">
    <property type="entry name" value="Terpene_synth_N_sf"/>
</dbReference>
<evidence type="ECO:0000256" key="5">
    <source>
        <dbReference type="ARBA" id="ARBA00023239"/>
    </source>
</evidence>
<evidence type="ECO:0000256" key="2">
    <source>
        <dbReference type="ARBA" id="ARBA00001946"/>
    </source>
</evidence>
<dbReference type="AlphaFoldDB" id="A0AA95ZA63"/>
<keyword evidence="4" id="KW-0464">Manganese</keyword>
<dbReference type="Pfam" id="PF19086">
    <property type="entry name" value="Terpene_syn_C_2"/>
    <property type="match status" value="1"/>
</dbReference>
<sequence length="305" mass="35223">MALPSLFTSFLPPSIGHKPSLSFFRHRRFCSSSSASFGSRFGICTSKIQDQEIIRRSANWQPSVWDYDFVQSLSVDHTDKYAEQVQRLKEEVKGLFDKEMNHVAKLEFIDVVQRLGLGYHFQTEIKDALRSIHSKTKDAQLFDDLYATSLQFRLLRQHGYDVPQDVDRLPPTIRDSFMVLYNTTNEVGYWTMRERGINPIPYLRKVHELARGDNPKALECYMNETGVSEEVARQHIRHLVRKTWKKLNKEVFEDYPFSGFGPFLGACLNLARASHCFYDYGDGHGLPGHHTKDHIVSTIFESVSP</sequence>
<organism evidence="7">
    <name type="scientific">Psidium guajava</name>
    <name type="common">Guava</name>
    <name type="synonym">Psidium pyriferum</name>
    <dbReference type="NCBI Taxonomy" id="120290"/>
    <lineage>
        <taxon>Eukaryota</taxon>
        <taxon>Viridiplantae</taxon>
        <taxon>Streptophyta</taxon>
        <taxon>Embryophyta</taxon>
        <taxon>Tracheophyta</taxon>
        <taxon>Spermatophyta</taxon>
        <taxon>Magnoliopsida</taxon>
        <taxon>eudicotyledons</taxon>
        <taxon>Gunneridae</taxon>
        <taxon>Pentapetalae</taxon>
        <taxon>rosids</taxon>
        <taxon>malvids</taxon>
        <taxon>Myrtales</taxon>
        <taxon>Myrtaceae</taxon>
        <taxon>Myrtoideae</taxon>
        <taxon>Myrteae</taxon>
        <taxon>Pimenta group</taxon>
        <taxon>Psidium</taxon>
    </lineage>
</organism>
<dbReference type="EMBL" id="OR232576">
    <property type="protein sequence ID" value="WNI01968.1"/>
    <property type="molecule type" value="mRNA"/>
</dbReference>
<reference evidence="7" key="1">
    <citation type="submission" date="2023-06" db="EMBL/GenBank/DDBJ databases">
        <title>Comparative genome-wide analysis of two guava cultivars revels plasticity of sesquiterpene biosynthesis.</title>
        <authorList>
            <person name="Canal D."/>
            <person name="dos Santos P.H.D."/>
            <person name="Carpinetti-Oliveira P.A."/>
            <person name="Silva M.A."/>
            <person name="Fernandes M."/>
            <person name="Brustolini O.J.B."/>
            <person name="Ferreira A."/>
            <person name="Ferreira M.F.S."/>
        </authorList>
    </citation>
    <scope>NUCLEOTIDE SEQUENCE</scope>
    <source>
        <strain evidence="7">Pg44627</strain>
    </source>
</reference>
<feature type="domain" description="Terpene synthase N-terminal" evidence="6">
    <location>
        <begin position="64"/>
        <end position="166"/>
    </location>
</feature>
<accession>A0AA95ZA63</accession>
<evidence type="ECO:0000256" key="3">
    <source>
        <dbReference type="ARBA" id="ARBA00022842"/>
    </source>
</evidence>
<name>A0AA95ZA63_PSIGU</name>
<proteinExistence type="evidence at transcript level"/>
<dbReference type="SUPFAM" id="SSF48576">
    <property type="entry name" value="Terpenoid synthases"/>
    <property type="match status" value="1"/>
</dbReference>
<comment type="cofactor">
    <cofactor evidence="2">
        <name>Mg(2+)</name>
        <dbReference type="ChEBI" id="CHEBI:18420"/>
    </cofactor>
</comment>
<evidence type="ECO:0000256" key="4">
    <source>
        <dbReference type="ARBA" id="ARBA00023211"/>
    </source>
</evidence>
<dbReference type="InterPro" id="IPR050148">
    <property type="entry name" value="Terpene_synthase-like"/>
</dbReference>
<protein>
    <submittedName>
        <fullName evidence="7">Terpene synthase</fullName>
    </submittedName>
</protein>